<dbReference type="Gene3D" id="3.40.190.10">
    <property type="entry name" value="Periplasmic binding protein-like II"/>
    <property type="match status" value="2"/>
</dbReference>
<evidence type="ECO:0000313" key="6">
    <source>
        <dbReference type="EMBL" id="MFB9688709.1"/>
    </source>
</evidence>
<dbReference type="Pfam" id="PF03466">
    <property type="entry name" value="LysR_substrate"/>
    <property type="match status" value="1"/>
</dbReference>
<dbReference type="CDD" id="cd08460">
    <property type="entry name" value="PBP2_DntR_like_1"/>
    <property type="match status" value="1"/>
</dbReference>
<proteinExistence type="inferred from homology"/>
<evidence type="ECO:0000256" key="4">
    <source>
        <dbReference type="ARBA" id="ARBA00023163"/>
    </source>
</evidence>
<dbReference type="InterPro" id="IPR036388">
    <property type="entry name" value="WH-like_DNA-bd_sf"/>
</dbReference>
<dbReference type="InterPro" id="IPR050389">
    <property type="entry name" value="LysR-type_TF"/>
</dbReference>
<sequence length="313" mass="33783">MQLDLNLLTVLDALLEEGSVMGAAERLHLSSPAVSRTLGRLRAVTGDDILVRTGHTMVPTPYAVAIREDVHGLVRRAREVLQPARELNLGELDRTFTIQCHDALATSVVPALAGRLQDRAPGVRLRVLAEHSADTDDLRHGRVDVELGGARPQSPEFRSEVLGRDPLVVAMRRGHPAAGGLDLREFAAHPHVLVSRRGRLTAPIDDVLAAEGLRRRVIASVATLATALQLAVHSDALVSCTAVLSRPLIDAFGLITRPLPAESPEAEICCTWHQRYDSDPAHAWLRDQVRTALTEITTGGPVAVRKSAAAGRE</sequence>
<keyword evidence="4" id="KW-0804">Transcription</keyword>
<dbReference type="PROSITE" id="PS50931">
    <property type="entry name" value="HTH_LYSR"/>
    <property type="match status" value="1"/>
</dbReference>
<evidence type="ECO:0000256" key="3">
    <source>
        <dbReference type="ARBA" id="ARBA00023125"/>
    </source>
</evidence>
<evidence type="ECO:0000256" key="1">
    <source>
        <dbReference type="ARBA" id="ARBA00009437"/>
    </source>
</evidence>
<organism evidence="6 7">
    <name type="scientific">Amycolatopsis plumensis</name>
    <dbReference type="NCBI Taxonomy" id="236508"/>
    <lineage>
        <taxon>Bacteria</taxon>
        <taxon>Bacillati</taxon>
        <taxon>Actinomycetota</taxon>
        <taxon>Actinomycetes</taxon>
        <taxon>Pseudonocardiales</taxon>
        <taxon>Pseudonocardiaceae</taxon>
        <taxon>Amycolatopsis</taxon>
    </lineage>
</organism>
<dbReference type="SUPFAM" id="SSF46785">
    <property type="entry name" value="Winged helix' DNA-binding domain"/>
    <property type="match status" value="1"/>
</dbReference>
<feature type="domain" description="HTH lysR-type" evidence="5">
    <location>
        <begin position="3"/>
        <end position="60"/>
    </location>
</feature>
<keyword evidence="3" id="KW-0238">DNA-binding</keyword>
<dbReference type="SUPFAM" id="SSF53850">
    <property type="entry name" value="Periplasmic binding protein-like II"/>
    <property type="match status" value="1"/>
</dbReference>
<evidence type="ECO:0000256" key="2">
    <source>
        <dbReference type="ARBA" id="ARBA00023015"/>
    </source>
</evidence>
<dbReference type="PANTHER" id="PTHR30118:SF15">
    <property type="entry name" value="TRANSCRIPTIONAL REGULATORY PROTEIN"/>
    <property type="match status" value="1"/>
</dbReference>
<dbReference type="Gene3D" id="1.10.10.10">
    <property type="entry name" value="Winged helix-like DNA-binding domain superfamily/Winged helix DNA-binding domain"/>
    <property type="match status" value="1"/>
</dbReference>
<comment type="similarity">
    <text evidence="1">Belongs to the LysR transcriptional regulatory family.</text>
</comment>
<protein>
    <submittedName>
        <fullName evidence="6">LysR family transcriptional regulator</fullName>
    </submittedName>
</protein>
<accession>A0ABV5UBD2</accession>
<dbReference type="Proteomes" id="UP001589535">
    <property type="component" value="Unassembled WGS sequence"/>
</dbReference>
<dbReference type="InterPro" id="IPR036390">
    <property type="entry name" value="WH_DNA-bd_sf"/>
</dbReference>
<name>A0ABV5UBD2_9PSEU</name>
<dbReference type="Pfam" id="PF00126">
    <property type="entry name" value="HTH_1"/>
    <property type="match status" value="1"/>
</dbReference>
<reference evidence="6 7" key="1">
    <citation type="submission" date="2024-09" db="EMBL/GenBank/DDBJ databases">
        <authorList>
            <person name="Sun Q."/>
            <person name="Mori K."/>
        </authorList>
    </citation>
    <scope>NUCLEOTIDE SEQUENCE [LARGE SCALE GENOMIC DNA]</scope>
    <source>
        <strain evidence="6 7">JCM 13852</strain>
    </source>
</reference>
<dbReference type="EMBL" id="JBHMBK010000029">
    <property type="protein sequence ID" value="MFB9688709.1"/>
    <property type="molecule type" value="Genomic_DNA"/>
</dbReference>
<evidence type="ECO:0000313" key="7">
    <source>
        <dbReference type="Proteomes" id="UP001589535"/>
    </source>
</evidence>
<dbReference type="InterPro" id="IPR005119">
    <property type="entry name" value="LysR_subst-bd"/>
</dbReference>
<dbReference type="InterPro" id="IPR000847">
    <property type="entry name" value="LysR_HTH_N"/>
</dbReference>
<evidence type="ECO:0000259" key="5">
    <source>
        <dbReference type="PROSITE" id="PS50931"/>
    </source>
</evidence>
<gene>
    <name evidence="6" type="ORF">ACFFTO_31425</name>
</gene>
<comment type="caution">
    <text evidence="6">The sequence shown here is derived from an EMBL/GenBank/DDBJ whole genome shotgun (WGS) entry which is preliminary data.</text>
</comment>
<keyword evidence="2" id="KW-0805">Transcription regulation</keyword>
<keyword evidence="7" id="KW-1185">Reference proteome</keyword>
<dbReference type="RefSeq" id="WP_378201207.1">
    <property type="nucleotide sequence ID" value="NZ_JBHMBK010000029.1"/>
</dbReference>
<dbReference type="PANTHER" id="PTHR30118">
    <property type="entry name" value="HTH-TYPE TRANSCRIPTIONAL REGULATOR LEUO-RELATED"/>
    <property type="match status" value="1"/>
</dbReference>